<dbReference type="AlphaFoldDB" id="A0A6M0IHR9"/>
<comment type="caution">
    <text evidence="3">The sequence shown here is derived from an EMBL/GenBank/DDBJ whole genome shotgun (WGS) entry which is preliminary data.</text>
</comment>
<feature type="signal peptide" evidence="1">
    <location>
        <begin position="1"/>
        <end position="19"/>
    </location>
</feature>
<reference evidence="3 4" key="1">
    <citation type="submission" date="2020-02" db="EMBL/GenBank/DDBJ databases">
        <title>Draft genome sequence of two Spirosoma agri KCTC 52727 and Spirosoma terrae KCTC 52035.</title>
        <authorList>
            <person name="Rojas J."/>
            <person name="Ambika Manirajan B."/>
            <person name="Ratering S."/>
            <person name="Suarez C."/>
            <person name="Schnell S."/>
        </authorList>
    </citation>
    <scope>NUCLEOTIDE SEQUENCE [LARGE SCALE GENOMIC DNA]</scope>
    <source>
        <strain evidence="3 4">KCTC 52727</strain>
    </source>
</reference>
<dbReference type="RefSeq" id="WP_164038530.1">
    <property type="nucleotide sequence ID" value="NZ_JAAGNZ010000001.1"/>
</dbReference>
<feature type="chain" id="PRO_5026673225" evidence="1">
    <location>
        <begin position="20"/>
        <end position="117"/>
    </location>
</feature>
<dbReference type="NCBIfam" id="TIGR04183">
    <property type="entry name" value="Por_Secre_tail"/>
    <property type="match status" value="1"/>
</dbReference>
<name>A0A6M0IHR9_9BACT</name>
<accession>A0A6M0IHR9</accession>
<protein>
    <submittedName>
        <fullName evidence="3">T9SS type A sorting domain-containing protein</fullName>
    </submittedName>
</protein>
<dbReference type="EMBL" id="JAAGNZ010000001">
    <property type="protein sequence ID" value="NEU67816.1"/>
    <property type="molecule type" value="Genomic_DNA"/>
</dbReference>
<sequence length="117" mass="12621">MKNALVLMLGLLAGTASFANPSTPKTAAAQTHVVMTTEHKIKLYVQPLQTKGQLSILDAGGQPVYTKTVALQKGLSQQFDISDLGTGTYQLTLKTDQETVTKRFVVQANPNQSFVVQ</sequence>
<evidence type="ECO:0000259" key="2">
    <source>
        <dbReference type="Pfam" id="PF18962"/>
    </source>
</evidence>
<keyword evidence="1" id="KW-0732">Signal</keyword>
<organism evidence="3 4">
    <name type="scientific">Spirosoma agri</name>
    <dbReference type="NCBI Taxonomy" id="1987381"/>
    <lineage>
        <taxon>Bacteria</taxon>
        <taxon>Pseudomonadati</taxon>
        <taxon>Bacteroidota</taxon>
        <taxon>Cytophagia</taxon>
        <taxon>Cytophagales</taxon>
        <taxon>Cytophagaceae</taxon>
        <taxon>Spirosoma</taxon>
    </lineage>
</organism>
<feature type="domain" description="Secretion system C-terminal sorting" evidence="2">
    <location>
        <begin position="48"/>
        <end position="106"/>
    </location>
</feature>
<gene>
    <name evidence="3" type="ORF">GK091_13075</name>
</gene>
<evidence type="ECO:0000256" key="1">
    <source>
        <dbReference type="SAM" id="SignalP"/>
    </source>
</evidence>
<dbReference type="Pfam" id="PF18962">
    <property type="entry name" value="Por_Secre_tail"/>
    <property type="match status" value="1"/>
</dbReference>
<keyword evidence="4" id="KW-1185">Reference proteome</keyword>
<dbReference type="InterPro" id="IPR026444">
    <property type="entry name" value="Secre_tail"/>
</dbReference>
<dbReference type="Proteomes" id="UP000477386">
    <property type="component" value="Unassembled WGS sequence"/>
</dbReference>
<proteinExistence type="predicted"/>
<evidence type="ECO:0000313" key="3">
    <source>
        <dbReference type="EMBL" id="NEU67816.1"/>
    </source>
</evidence>
<evidence type="ECO:0000313" key="4">
    <source>
        <dbReference type="Proteomes" id="UP000477386"/>
    </source>
</evidence>